<sequence length="254" mass="29774">MAPGPQNNNNSDDKNNNSNDINNDNQTLSNDLTKEMQQYYMKIVKRHVHDNSSYNRVWKKYATDTTALSGKKKYSKYKIDFNDFDAEFLRLYKDRYNLNDLKDNYTFNGFLLQTDLGSKTYSYKKNNKSKFIPKPISNTNNSNNNNEDNIKEDVNAREDINSKEVTPDENATAPSSSNNPSKYQTQKEREKHRLLQLKENLNNTVIKGNRTSKEELAKAVETHFRENFQVKETEAISQFVYKVKKDNKKFKLEF</sequence>
<feature type="region of interest" description="Disordered" evidence="7">
    <location>
        <begin position="164"/>
        <end position="190"/>
    </location>
</feature>
<dbReference type="InterPro" id="IPR025718">
    <property type="entry name" value="SAP30_Sin3-bd"/>
</dbReference>
<evidence type="ECO:0000256" key="7">
    <source>
        <dbReference type="SAM" id="MobiDB-lite"/>
    </source>
</evidence>
<dbReference type="PANTHER" id="PTHR13286">
    <property type="entry name" value="SAP30"/>
    <property type="match status" value="1"/>
</dbReference>
<dbReference type="Pfam" id="PF13867">
    <property type="entry name" value="SAP30_Sin3_bdg"/>
    <property type="match status" value="1"/>
</dbReference>
<evidence type="ECO:0000256" key="3">
    <source>
        <dbReference type="ARBA" id="ARBA00022491"/>
    </source>
</evidence>
<gene>
    <name evidence="9" type="ORF">HANVADRAFT_115543</name>
</gene>
<accession>A0A1B7T9Z2</accession>
<protein>
    <recommendedName>
        <fullName evidence="8">Histone deacetylase complex subunit SAP30 Sin3 binding domain-containing protein</fullName>
    </recommendedName>
</protein>
<comment type="subcellular location">
    <subcellularLocation>
        <location evidence="1">Nucleus</location>
    </subcellularLocation>
</comment>
<evidence type="ECO:0000256" key="4">
    <source>
        <dbReference type="ARBA" id="ARBA00023015"/>
    </source>
</evidence>
<feature type="compositionally biased region" description="Low complexity" evidence="7">
    <location>
        <begin position="16"/>
        <end position="25"/>
    </location>
</feature>
<evidence type="ECO:0000256" key="6">
    <source>
        <dbReference type="ARBA" id="ARBA00023242"/>
    </source>
</evidence>
<dbReference type="InterPro" id="IPR024145">
    <property type="entry name" value="His_deAcase_SAP30/SAP30L"/>
</dbReference>
<dbReference type="PANTHER" id="PTHR13286:SF6">
    <property type="entry name" value="HISTONE DEACETYLASE COMPLEX SUBUNIT SAP30L-RELATED"/>
    <property type="match status" value="1"/>
</dbReference>
<dbReference type="GO" id="GO:0000118">
    <property type="term" value="C:histone deacetylase complex"/>
    <property type="evidence" value="ECO:0007669"/>
    <property type="project" value="TreeGrafter"/>
</dbReference>
<dbReference type="GO" id="GO:0006355">
    <property type="term" value="P:regulation of DNA-templated transcription"/>
    <property type="evidence" value="ECO:0007669"/>
    <property type="project" value="TreeGrafter"/>
</dbReference>
<comment type="caution">
    <text evidence="9">The sequence shown here is derived from an EMBL/GenBank/DDBJ whole genome shotgun (WGS) entry which is preliminary data.</text>
</comment>
<dbReference type="GO" id="GO:0003712">
    <property type="term" value="F:transcription coregulator activity"/>
    <property type="evidence" value="ECO:0007669"/>
    <property type="project" value="TreeGrafter"/>
</dbReference>
<dbReference type="Proteomes" id="UP000092321">
    <property type="component" value="Unassembled WGS sequence"/>
</dbReference>
<feature type="compositionally biased region" description="Low complexity" evidence="7">
    <location>
        <begin position="128"/>
        <end position="147"/>
    </location>
</feature>
<keyword evidence="5" id="KW-0804">Transcription</keyword>
<dbReference type="InterPro" id="IPR038291">
    <property type="entry name" value="SAP30_C_sf"/>
</dbReference>
<comment type="similarity">
    <text evidence="2">Belongs to the SAP30 family.</text>
</comment>
<keyword evidence="10" id="KW-1185">Reference proteome</keyword>
<feature type="region of interest" description="Disordered" evidence="7">
    <location>
        <begin position="1"/>
        <end position="27"/>
    </location>
</feature>
<evidence type="ECO:0000313" key="10">
    <source>
        <dbReference type="Proteomes" id="UP000092321"/>
    </source>
</evidence>
<keyword evidence="4" id="KW-0805">Transcription regulation</keyword>
<keyword evidence="6" id="KW-0539">Nucleus</keyword>
<dbReference type="Gene3D" id="6.10.160.20">
    <property type="match status" value="1"/>
</dbReference>
<proteinExistence type="inferred from homology"/>
<evidence type="ECO:0000256" key="1">
    <source>
        <dbReference type="ARBA" id="ARBA00004123"/>
    </source>
</evidence>
<evidence type="ECO:0000259" key="8">
    <source>
        <dbReference type="Pfam" id="PF13867"/>
    </source>
</evidence>
<name>A0A1B7T9Z2_9ASCO</name>
<feature type="region of interest" description="Disordered" evidence="7">
    <location>
        <begin position="128"/>
        <end position="149"/>
    </location>
</feature>
<dbReference type="AlphaFoldDB" id="A0A1B7T9Z2"/>
<evidence type="ECO:0000256" key="5">
    <source>
        <dbReference type="ARBA" id="ARBA00023163"/>
    </source>
</evidence>
<dbReference type="OrthoDB" id="3973244at2759"/>
<reference evidence="10" key="1">
    <citation type="journal article" date="2016" name="Proc. Natl. Acad. Sci. U.S.A.">
        <title>Comparative genomics of biotechnologically important yeasts.</title>
        <authorList>
            <person name="Riley R."/>
            <person name="Haridas S."/>
            <person name="Wolfe K.H."/>
            <person name="Lopes M.R."/>
            <person name="Hittinger C.T."/>
            <person name="Goeker M."/>
            <person name="Salamov A.A."/>
            <person name="Wisecaver J.H."/>
            <person name="Long T.M."/>
            <person name="Calvey C.H."/>
            <person name="Aerts A.L."/>
            <person name="Barry K.W."/>
            <person name="Choi C."/>
            <person name="Clum A."/>
            <person name="Coughlan A.Y."/>
            <person name="Deshpande S."/>
            <person name="Douglass A.P."/>
            <person name="Hanson S.J."/>
            <person name="Klenk H.-P."/>
            <person name="LaButti K.M."/>
            <person name="Lapidus A."/>
            <person name="Lindquist E.A."/>
            <person name="Lipzen A.M."/>
            <person name="Meier-Kolthoff J.P."/>
            <person name="Ohm R.A."/>
            <person name="Otillar R.P."/>
            <person name="Pangilinan J.L."/>
            <person name="Peng Y."/>
            <person name="Rokas A."/>
            <person name="Rosa C.A."/>
            <person name="Scheuner C."/>
            <person name="Sibirny A.A."/>
            <person name="Slot J.C."/>
            <person name="Stielow J.B."/>
            <person name="Sun H."/>
            <person name="Kurtzman C.P."/>
            <person name="Blackwell M."/>
            <person name="Grigoriev I.V."/>
            <person name="Jeffries T.W."/>
        </authorList>
    </citation>
    <scope>NUCLEOTIDE SEQUENCE [LARGE SCALE GENOMIC DNA]</scope>
    <source>
        <strain evidence="10">NRRL Y-1626</strain>
    </source>
</reference>
<dbReference type="EMBL" id="LXPE01000079">
    <property type="protein sequence ID" value="OBA25527.1"/>
    <property type="molecule type" value="Genomic_DNA"/>
</dbReference>
<keyword evidence="3" id="KW-0678">Repressor</keyword>
<organism evidence="9 10">
    <name type="scientific">Hanseniaspora valbyensis NRRL Y-1626</name>
    <dbReference type="NCBI Taxonomy" id="766949"/>
    <lineage>
        <taxon>Eukaryota</taxon>
        <taxon>Fungi</taxon>
        <taxon>Dikarya</taxon>
        <taxon>Ascomycota</taxon>
        <taxon>Saccharomycotina</taxon>
        <taxon>Saccharomycetes</taxon>
        <taxon>Saccharomycodales</taxon>
        <taxon>Saccharomycodaceae</taxon>
        <taxon>Hanseniaspora</taxon>
    </lineage>
</organism>
<evidence type="ECO:0000313" key="9">
    <source>
        <dbReference type="EMBL" id="OBA25527.1"/>
    </source>
</evidence>
<evidence type="ECO:0000256" key="2">
    <source>
        <dbReference type="ARBA" id="ARBA00006283"/>
    </source>
</evidence>
<feature type="domain" description="Histone deacetylase complex subunit SAP30 Sin3 binding" evidence="8">
    <location>
        <begin position="210"/>
        <end position="244"/>
    </location>
</feature>